<protein>
    <submittedName>
        <fullName evidence="1">Uncharacterized protein</fullName>
    </submittedName>
</protein>
<dbReference type="AlphaFoldDB" id="W0JUY9"/>
<sequence length="37" mass="4690">MFRLPYRELRNRKILGWIERFERYSSERIGRRESSSD</sequence>
<evidence type="ECO:0000313" key="1">
    <source>
        <dbReference type="EMBL" id="AHG02354.1"/>
    </source>
</evidence>
<reference evidence="1 2" key="1">
    <citation type="submission" date="2014-01" db="EMBL/GenBank/DDBJ databases">
        <authorList>
            <consortium name="DOE Joint Genome Institute"/>
            <person name="Anderson I."/>
            <person name="Huntemann M."/>
            <person name="Han J."/>
            <person name="Chen A."/>
            <person name="Kyrpides N."/>
            <person name="Mavromatis K."/>
            <person name="Markowitz V."/>
            <person name="Palaniappan K."/>
            <person name="Ivanova N."/>
            <person name="Schaumberg A."/>
            <person name="Pati A."/>
            <person name="Liolios K."/>
            <person name="Nordberg H.P."/>
            <person name="Cantor M.N."/>
            <person name="Hua S.X."/>
            <person name="Woyke T."/>
        </authorList>
    </citation>
    <scope>NUCLEOTIDE SEQUENCE [LARGE SCALE GENOMIC DNA]</scope>
    <source>
        <strain evidence="1 2">XH-48</strain>
        <plasmid evidence="2">3</plasmid>
    </source>
</reference>
<dbReference type="EMBL" id="CP007059">
    <property type="protein sequence ID" value="AHG02354.1"/>
    <property type="molecule type" value="Genomic_DNA"/>
</dbReference>
<organism evidence="1 2">
    <name type="scientific">Halostagnicola larsenii XH-48</name>
    <dbReference type="NCBI Taxonomy" id="797299"/>
    <lineage>
        <taxon>Archaea</taxon>
        <taxon>Methanobacteriati</taxon>
        <taxon>Methanobacteriota</taxon>
        <taxon>Stenosarchaea group</taxon>
        <taxon>Halobacteria</taxon>
        <taxon>Halobacteriales</taxon>
        <taxon>Natrialbaceae</taxon>
        <taxon>Halostagnicola</taxon>
    </lineage>
</organism>
<proteinExistence type="predicted"/>
<gene>
    <name evidence="1" type="ORF">HALLA_20845</name>
</gene>
<keyword evidence="2" id="KW-1185">Reference proteome</keyword>
<dbReference type="HOGENOM" id="CLU_3338323_0_0_2"/>
<name>W0JUY9_9EURY</name>
<dbReference type="Proteomes" id="UP000019024">
    <property type="component" value="Plasmid unnamed4"/>
</dbReference>
<evidence type="ECO:0000313" key="2">
    <source>
        <dbReference type="Proteomes" id="UP000019024"/>
    </source>
</evidence>
<geneLocation type="plasmid" evidence="2">
    <name>3</name>
</geneLocation>
<keyword evidence="1" id="KW-0614">Plasmid</keyword>
<accession>W0JUY9</accession>
<dbReference type="KEGG" id="hlr:HALLA_20845"/>